<feature type="domain" description="Leucine-binding protein" evidence="4">
    <location>
        <begin position="37"/>
        <end position="365"/>
    </location>
</feature>
<dbReference type="InterPro" id="IPR028081">
    <property type="entry name" value="Leu-bd"/>
</dbReference>
<dbReference type="OrthoDB" id="5794591at2"/>
<dbReference type="Proteomes" id="UP000030060">
    <property type="component" value="Unassembled WGS sequence"/>
</dbReference>
<dbReference type="InterPro" id="IPR028082">
    <property type="entry name" value="Peripla_BP_I"/>
</dbReference>
<organism evidence="5 6">
    <name type="scientific">Pseudomonas fluorescens LMG 5329</name>
    <dbReference type="NCBI Taxonomy" id="1324332"/>
    <lineage>
        <taxon>Bacteria</taxon>
        <taxon>Pseudomonadati</taxon>
        <taxon>Pseudomonadota</taxon>
        <taxon>Gammaproteobacteria</taxon>
        <taxon>Pseudomonadales</taxon>
        <taxon>Pseudomonadaceae</taxon>
        <taxon>Pseudomonas</taxon>
    </lineage>
</organism>
<dbReference type="PANTHER" id="PTHR30483">
    <property type="entry name" value="LEUCINE-SPECIFIC-BINDING PROTEIN"/>
    <property type="match status" value="1"/>
</dbReference>
<comment type="caution">
    <text evidence="5">The sequence shown here is derived from an EMBL/GenBank/DDBJ whole genome shotgun (WGS) entry which is preliminary data.</text>
</comment>
<dbReference type="RefSeq" id="WP_033903285.1">
    <property type="nucleotide sequence ID" value="NZ_ASGY01000169.1"/>
</dbReference>
<sequence>MQRRTLLKASLTAAAALSLPLSIRSAFAAEPFTFYGLKSMSGAFASYGKFADMGSRLAVEQHPELLGRPLNYKVIDTEGNAGKAVRKVQEAIQQDGARFFQGCTLSSSALAVAKEVDKVGGVFMTPVGADEVTGKDCNKATFRWSVPTYGAIRETMVPLIKLLPDAKRWYTITPQYVFGEALLEGAKNVLKENGLEHIGNSYHSLQEQEFSGYLTNAIAAKPDVLVLLNFGSQSSNTLRQAVNFGIKERMKVLLVWSAGLDQFQELGSDVLEGVYLGAQYWHQVDTPLNRELVKLTQAKYGINPTYPLAADYISTKVMLEAIISTGSFDGPTVAKALQGLSYEGPTGKESIRAGDHQVIKDYYLLIGKATADMADKDDLAKVLSAGQSFPPVEATGCTLG</sequence>
<evidence type="ECO:0000259" key="4">
    <source>
        <dbReference type="Pfam" id="PF13458"/>
    </source>
</evidence>
<comment type="similarity">
    <text evidence="1">Belongs to the leucine-binding protein family.</text>
</comment>
<dbReference type="AlphaFoldDB" id="A0A0A1YXU5"/>
<reference evidence="5 6" key="1">
    <citation type="journal article" date="2013" name="Genome Announc.">
        <title>Draft Genome Sequence of Pseudomonas fluorescens LMG 5329, a White Line-Inducing Principle-Producing Bioindicator for the Mushroom Pathogen Pseudomonas tolaasii.</title>
        <authorList>
            <person name="Ghequire M.G."/>
            <person name="Rokni-Zadeh H."/>
            <person name="Zarrineh P."/>
            <person name="De Mot R."/>
        </authorList>
    </citation>
    <scope>NUCLEOTIDE SEQUENCE [LARGE SCALE GENOMIC DNA]</scope>
    <source>
        <strain evidence="5 6">LMG 5329</strain>
    </source>
</reference>
<dbReference type="InterPro" id="IPR051010">
    <property type="entry name" value="BCAA_transport"/>
</dbReference>
<evidence type="ECO:0000256" key="1">
    <source>
        <dbReference type="ARBA" id="ARBA00010062"/>
    </source>
</evidence>
<dbReference type="SUPFAM" id="SSF53822">
    <property type="entry name" value="Periplasmic binding protein-like I"/>
    <property type="match status" value="1"/>
</dbReference>
<feature type="chain" id="PRO_5001996708" evidence="3">
    <location>
        <begin position="29"/>
        <end position="400"/>
    </location>
</feature>
<evidence type="ECO:0000313" key="6">
    <source>
        <dbReference type="Proteomes" id="UP000030060"/>
    </source>
</evidence>
<dbReference type="CDD" id="cd20378">
    <property type="entry name" value="PBP1_SBP-like"/>
    <property type="match status" value="1"/>
</dbReference>
<dbReference type="InterPro" id="IPR006311">
    <property type="entry name" value="TAT_signal"/>
</dbReference>
<dbReference type="PROSITE" id="PS51318">
    <property type="entry name" value="TAT"/>
    <property type="match status" value="1"/>
</dbReference>
<dbReference type="Gene3D" id="3.40.50.2300">
    <property type="match status" value="2"/>
</dbReference>
<accession>A0A0A1YXU5</accession>
<protein>
    <submittedName>
        <fullName evidence="5">Branched-chain amino acid ABC transporter substrate-binding protein</fullName>
    </submittedName>
</protein>
<name>A0A0A1YXU5_PSEFL</name>
<evidence type="ECO:0000256" key="3">
    <source>
        <dbReference type="SAM" id="SignalP"/>
    </source>
</evidence>
<evidence type="ECO:0000256" key="2">
    <source>
        <dbReference type="ARBA" id="ARBA00022729"/>
    </source>
</evidence>
<evidence type="ECO:0000313" key="5">
    <source>
        <dbReference type="EMBL" id="KGE65779.1"/>
    </source>
</evidence>
<feature type="signal peptide" evidence="3">
    <location>
        <begin position="1"/>
        <end position="28"/>
    </location>
</feature>
<keyword evidence="2 3" id="KW-0732">Signal</keyword>
<dbReference type="EMBL" id="ASGY01000169">
    <property type="protein sequence ID" value="KGE65779.1"/>
    <property type="molecule type" value="Genomic_DNA"/>
</dbReference>
<proteinExistence type="inferred from homology"/>
<dbReference type="PANTHER" id="PTHR30483:SF6">
    <property type="entry name" value="PERIPLASMIC BINDING PROTEIN OF ABC TRANSPORTER FOR NATURAL AMINO ACIDS"/>
    <property type="match status" value="1"/>
</dbReference>
<dbReference type="Pfam" id="PF13458">
    <property type="entry name" value="Peripla_BP_6"/>
    <property type="match status" value="1"/>
</dbReference>
<gene>
    <name evidence="5" type="ORF">K814_0122285</name>
</gene>